<dbReference type="STRING" id="390241.SAMN04488023_11730"/>
<dbReference type="GO" id="GO:0016020">
    <property type="term" value="C:membrane"/>
    <property type="evidence" value="ECO:0007669"/>
    <property type="project" value="UniProtKB-SubCell"/>
</dbReference>
<dbReference type="AlphaFoldDB" id="A0A1H9S967"/>
<evidence type="ECO:0000256" key="1">
    <source>
        <dbReference type="ARBA" id="ARBA00004167"/>
    </source>
</evidence>
<organism evidence="6 7">
    <name type="scientific">Pedobacter rhizosphaerae</name>
    <dbReference type="NCBI Taxonomy" id="390241"/>
    <lineage>
        <taxon>Bacteria</taxon>
        <taxon>Pseudomonadati</taxon>
        <taxon>Bacteroidota</taxon>
        <taxon>Sphingobacteriia</taxon>
        <taxon>Sphingobacteriales</taxon>
        <taxon>Sphingobacteriaceae</taxon>
        <taxon>Pedobacter</taxon>
    </lineage>
</organism>
<keyword evidence="2 5" id="KW-0812">Transmembrane</keyword>
<dbReference type="RefSeq" id="WP_090885453.1">
    <property type="nucleotide sequence ID" value="NZ_FOGG01000017.1"/>
</dbReference>
<dbReference type="PANTHER" id="PTHR30386:SF26">
    <property type="entry name" value="TRANSPORT PROTEIN COMB"/>
    <property type="match status" value="1"/>
</dbReference>
<evidence type="ECO:0000313" key="7">
    <source>
        <dbReference type="Proteomes" id="UP000199572"/>
    </source>
</evidence>
<keyword evidence="7" id="KW-1185">Reference proteome</keyword>
<evidence type="ECO:0000313" key="6">
    <source>
        <dbReference type="EMBL" id="SER81511.1"/>
    </source>
</evidence>
<dbReference type="OrthoDB" id="7057889at2"/>
<reference evidence="6 7" key="1">
    <citation type="submission" date="2016-10" db="EMBL/GenBank/DDBJ databases">
        <authorList>
            <person name="de Groot N.N."/>
        </authorList>
    </citation>
    <scope>NUCLEOTIDE SEQUENCE [LARGE SCALE GENOMIC DNA]</scope>
    <source>
        <strain evidence="6 7">DSM 18610</strain>
    </source>
</reference>
<gene>
    <name evidence="6" type="ORF">SAMN04488023_11730</name>
</gene>
<name>A0A1H9S967_9SPHI</name>
<feature type="transmembrane region" description="Helical" evidence="5">
    <location>
        <begin position="32"/>
        <end position="51"/>
    </location>
</feature>
<evidence type="ECO:0000256" key="3">
    <source>
        <dbReference type="ARBA" id="ARBA00022989"/>
    </source>
</evidence>
<dbReference type="PRINTS" id="PR01490">
    <property type="entry name" value="RTXTOXIND"/>
</dbReference>
<keyword evidence="4 5" id="KW-0472">Membrane</keyword>
<protein>
    <submittedName>
        <fullName evidence="6">HlyD family secretion protein</fullName>
    </submittedName>
</protein>
<sequence length="435" mass="50110">METRKDKLEEINLRSESVQDVLAEPPHWMFRWGNVVILAILLMILLMSYFIKYPEFVPATIIVTSQNPPEKLQIRADSKIEKIFITDHQKVKAGEILMVLQSTANYKDVLQLRKIVDGLSADELVSFPLNQVSAFKLGELQGDYNNFAKALQDEKLFTRLKPYAPENVATAENILANKSRIVTLKRQKTFELSKFELVKKNYLRAQQLFNQKVISSFEFETEKMKFLQAQQSLENIDLTLSQTEEAISNLHKTKSGANINAEKDKINYASQTTQLLEQLRRSLRSWEQNYLVISSTDGIASFQQFWGENQFVKRGDAVLSILPDHKKALIGRMFVPAVNSGKIAKGEKVLIKLDNYRYQEYGIVEGRVQNISFTPDDKGNYYVDVTLPKGLKTSYTKILPFDTELKGNAEIVTEDLRLIERFFYQFRKLMGYQTE</sequence>
<evidence type="ECO:0000256" key="4">
    <source>
        <dbReference type="ARBA" id="ARBA00023136"/>
    </source>
</evidence>
<proteinExistence type="predicted"/>
<dbReference type="InterPro" id="IPR050739">
    <property type="entry name" value="MFP"/>
</dbReference>
<comment type="subcellular location">
    <subcellularLocation>
        <location evidence="1">Membrane</location>
        <topology evidence="1">Single-pass membrane protein</topology>
    </subcellularLocation>
</comment>
<dbReference type="PANTHER" id="PTHR30386">
    <property type="entry name" value="MEMBRANE FUSION SUBUNIT OF EMRAB-TOLC MULTIDRUG EFFLUX PUMP"/>
    <property type="match status" value="1"/>
</dbReference>
<accession>A0A1H9S967</accession>
<evidence type="ECO:0000256" key="5">
    <source>
        <dbReference type="SAM" id="Phobius"/>
    </source>
</evidence>
<dbReference type="Proteomes" id="UP000199572">
    <property type="component" value="Unassembled WGS sequence"/>
</dbReference>
<dbReference type="EMBL" id="FOGG01000017">
    <property type="protein sequence ID" value="SER81511.1"/>
    <property type="molecule type" value="Genomic_DNA"/>
</dbReference>
<evidence type="ECO:0000256" key="2">
    <source>
        <dbReference type="ARBA" id="ARBA00022692"/>
    </source>
</evidence>
<keyword evidence="3 5" id="KW-1133">Transmembrane helix</keyword>